<name>A0A6J1MN31_BICAN</name>
<dbReference type="Gene3D" id="3.90.550.10">
    <property type="entry name" value="Spore Coat Polysaccharide Biosynthesis Protein SpsA, Chain A"/>
    <property type="match status" value="1"/>
</dbReference>
<dbReference type="Pfam" id="PF01501">
    <property type="entry name" value="Glyco_transf_8"/>
    <property type="match status" value="1"/>
</dbReference>
<evidence type="ECO:0000256" key="5">
    <source>
        <dbReference type="ARBA" id="ARBA00022692"/>
    </source>
</evidence>
<keyword evidence="13" id="KW-1185">Reference proteome</keyword>
<evidence type="ECO:0000256" key="7">
    <source>
        <dbReference type="ARBA" id="ARBA00022989"/>
    </source>
</evidence>
<dbReference type="GeneID" id="112044331"/>
<dbReference type="GO" id="GO:0016266">
    <property type="term" value="P:protein O-linked glycosylation via N-acetyl-galactosamine"/>
    <property type="evidence" value="ECO:0007669"/>
    <property type="project" value="TreeGrafter"/>
</dbReference>
<evidence type="ECO:0000313" key="13">
    <source>
        <dbReference type="Proteomes" id="UP001652582"/>
    </source>
</evidence>
<evidence type="ECO:0000256" key="1">
    <source>
        <dbReference type="ARBA" id="ARBA00004606"/>
    </source>
</evidence>
<dbReference type="AlphaFoldDB" id="A0A6J1MN31"/>
<keyword evidence="8" id="KW-0472">Membrane</keyword>
<dbReference type="GO" id="GO:0140563">
    <property type="term" value="F:UDP-D-xylose:beta-D-glucoside alpha-1,3-D-xylosyltransferase activity"/>
    <property type="evidence" value="ECO:0007669"/>
    <property type="project" value="UniProtKB-EC"/>
</dbReference>
<sequence length="370" mass="43251">MRRLPYLKLFLLLFLSLTLYYVFNYTVNYHKSNKNLSANVKVIDKSPKNLDKDIIDRIVISFVVCETRFNESLNVIKSVLLFTKTPVHFVIFTDELLRLQFNDTLTRWKSIVNNQLDFELHKIEFPKAHEEDWLNLFSKCAAQRLFIPKLITHIDAMIYVDTDTLFLGPADELWHTFTKMNSSQISAMTLEDDNPNISWYPRFAKHPFYGKYGLNSGVMLMNLTRMRDFGWVDYVTPIMLKWKLYIPWGDQDIINIIFHYHPRAVHVLSCRYNYRSDQCMYGDACADASRRGVLALHGSRGAFHGHKQPAFQAIYKAINEYEIGKDPMTVLTKMDQYLTEAPQSLCGNLKDAFLKVPVEVLTKKYTKPDR</sequence>
<evidence type="ECO:0000256" key="3">
    <source>
        <dbReference type="ARBA" id="ARBA00022676"/>
    </source>
</evidence>
<dbReference type="KEGG" id="bany:112044331"/>
<dbReference type="GO" id="GO:0016020">
    <property type="term" value="C:membrane"/>
    <property type="evidence" value="ECO:0007669"/>
    <property type="project" value="UniProtKB-SubCell"/>
</dbReference>
<protein>
    <recommendedName>
        <fullName evidence="11">UDP-D-xylose:beta-D-glucoside alpha-1,3-D-xylosyltransferase</fullName>
        <ecNumber evidence="11">2.4.2.42</ecNumber>
    </recommendedName>
</protein>
<keyword evidence="9" id="KW-0325">Glycoprotein</keyword>
<evidence type="ECO:0000256" key="9">
    <source>
        <dbReference type="ARBA" id="ARBA00023180"/>
    </source>
</evidence>
<evidence type="ECO:0000256" key="4">
    <source>
        <dbReference type="ARBA" id="ARBA00022679"/>
    </source>
</evidence>
<dbReference type="InterPro" id="IPR029044">
    <property type="entry name" value="Nucleotide-diphossugar_trans"/>
</dbReference>
<keyword evidence="4" id="KW-0808">Transferase</keyword>
<dbReference type="RefSeq" id="XP_023935919.2">
    <property type="nucleotide sequence ID" value="XM_024080151.2"/>
</dbReference>
<keyword evidence="3" id="KW-0328">Glycosyltransferase</keyword>
<gene>
    <name evidence="14" type="primary">LOC112044331</name>
</gene>
<evidence type="ECO:0000256" key="6">
    <source>
        <dbReference type="ARBA" id="ARBA00022968"/>
    </source>
</evidence>
<evidence type="ECO:0000256" key="10">
    <source>
        <dbReference type="ARBA" id="ARBA00037301"/>
    </source>
</evidence>
<comment type="catalytic activity">
    <reaction evidence="12">
        <text>3-O-(beta-D-glucosyl)-L-seryl-[EGF-like domain protein] + UDP-alpha-D-xylose = 3-O-[alpha-D-xylosyl-(1-&gt;3)-beta-D-glucosyl]-L-seryl-[EGF-like domain protein] + UDP + H(+)</text>
        <dbReference type="Rhea" id="RHEA:56064"/>
        <dbReference type="Rhea" id="RHEA-COMP:14610"/>
        <dbReference type="Rhea" id="RHEA-COMP:14611"/>
        <dbReference type="ChEBI" id="CHEBI:15378"/>
        <dbReference type="ChEBI" id="CHEBI:57632"/>
        <dbReference type="ChEBI" id="CHEBI:58223"/>
        <dbReference type="ChEBI" id="CHEBI:140575"/>
        <dbReference type="ChEBI" id="CHEBI:140576"/>
        <dbReference type="EC" id="2.4.2.42"/>
    </reaction>
</comment>
<evidence type="ECO:0000313" key="14">
    <source>
        <dbReference type="RefSeq" id="XP_023935919.2"/>
    </source>
</evidence>
<dbReference type="PANTHER" id="PTHR46012">
    <property type="entry name" value="IP22168P"/>
    <property type="match status" value="1"/>
</dbReference>
<keyword evidence="7" id="KW-1133">Transmembrane helix</keyword>
<dbReference type="PANTHER" id="PTHR46012:SF2">
    <property type="entry name" value="IP22168P"/>
    <property type="match status" value="1"/>
</dbReference>
<keyword evidence="5" id="KW-0812">Transmembrane</keyword>
<evidence type="ECO:0000256" key="2">
    <source>
        <dbReference type="ARBA" id="ARBA00006351"/>
    </source>
</evidence>
<comment type="subcellular location">
    <subcellularLocation>
        <location evidence="1">Membrane</location>
        <topology evidence="1">Single-pass type II membrane protein</topology>
    </subcellularLocation>
</comment>
<dbReference type="OrthoDB" id="6238971at2759"/>
<evidence type="ECO:0000256" key="8">
    <source>
        <dbReference type="ARBA" id="ARBA00023136"/>
    </source>
</evidence>
<accession>A0A6J1MN31</accession>
<dbReference type="Proteomes" id="UP001652582">
    <property type="component" value="Chromosome 21"/>
</dbReference>
<proteinExistence type="inferred from homology"/>
<organism evidence="13 14">
    <name type="scientific">Bicyclus anynana</name>
    <name type="common">Squinting bush brown butterfly</name>
    <dbReference type="NCBI Taxonomy" id="110368"/>
    <lineage>
        <taxon>Eukaryota</taxon>
        <taxon>Metazoa</taxon>
        <taxon>Ecdysozoa</taxon>
        <taxon>Arthropoda</taxon>
        <taxon>Hexapoda</taxon>
        <taxon>Insecta</taxon>
        <taxon>Pterygota</taxon>
        <taxon>Neoptera</taxon>
        <taxon>Endopterygota</taxon>
        <taxon>Lepidoptera</taxon>
        <taxon>Glossata</taxon>
        <taxon>Ditrysia</taxon>
        <taxon>Papilionoidea</taxon>
        <taxon>Nymphalidae</taxon>
        <taxon>Satyrinae</taxon>
        <taxon>Satyrini</taxon>
        <taxon>Mycalesina</taxon>
        <taxon>Bicyclus</taxon>
    </lineage>
</organism>
<reference evidence="14" key="1">
    <citation type="submission" date="2025-08" db="UniProtKB">
        <authorList>
            <consortium name="RefSeq"/>
        </authorList>
    </citation>
    <scope>IDENTIFICATION</scope>
</reference>
<comment type="similarity">
    <text evidence="2">Belongs to the glycosyltransferase 8 family.</text>
</comment>
<comment type="function">
    <text evidence="10">Glycosyltransferase which elongates the O-linked glucose attached to EGF-like repeats in the extracellular domain of Notch proteins by catalyzing the addition of xylose.</text>
</comment>
<dbReference type="SUPFAM" id="SSF53448">
    <property type="entry name" value="Nucleotide-diphospho-sugar transferases"/>
    <property type="match status" value="1"/>
</dbReference>
<evidence type="ECO:0000256" key="12">
    <source>
        <dbReference type="ARBA" id="ARBA00049181"/>
    </source>
</evidence>
<dbReference type="EC" id="2.4.2.42" evidence="11"/>
<dbReference type="InterPro" id="IPR002495">
    <property type="entry name" value="Glyco_trans_8"/>
</dbReference>
<dbReference type="InterPro" id="IPR051993">
    <property type="entry name" value="Glycosyltransferase_8"/>
</dbReference>
<evidence type="ECO:0000256" key="11">
    <source>
        <dbReference type="ARBA" id="ARBA00038854"/>
    </source>
</evidence>
<keyword evidence="6" id="KW-0735">Signal-anchor</keyword>